<dbReference type="AlphaFoldDB" id="A0A0B7HZ31"/>
<dbReference type="PANTHER" id="PTHR30563">
    <property type="entry name" value="DNA RECOMBINATION PROTEIN RMUC"/>
    <property type="match status" value="1"/>
</dbReference>
<reference evidence="7 8" key="1">
    <citation type="submission" date="2015-01" db="EMBL/GenBank/DDBJ databases">
        <authorList>
            <person name="Xiang T."/>
            <person name="Song Y."/>
            <person name="Huang L."/>
            <person name="Wang B."/>
            <person name="Wu P."/>
        </authorList>
    </citation>
    <scope>NUCLEOTIDE SEQUENCE [LARGE SCALE GENOMIC DNA]</scope>
    <source>
        <strain evidence="7 8">CcD38</strain>
    </source>
</reference>
<sequence>MDAIIYILLIFFCLLVGFFIGNYINKLKTNSLLSTTLEREELQQRTIQELENRLAIEKSEKEEIRKEKEELSLYLAKSDVEKDHLITKLREKDKESEQLQERFTKEFENLANRILEEKSSKFTEQNRENLKNILNPLQEKIKDFEQKVEHSQKENISIHSALKQQLIDLQSQNLRITKEAENLTKALKGDSKIQGNWGELVLEKVLEKSNLEKGREYTVQESFVREDGTRAIPDVVIHLPDGKKIIVDSKVSLTDYERFVNASEEERPIFLKQHTNSIRRHIEQLSSKKYEDLYTQSPDFVLMFIPIEPAFAVALQEDESLYTKAFAQNIVIVTPTTLLATLRTIDSMWTNQKQQENAYEISRQAGALYDKFEGFVSDLIKIGKKMDEAKGEYSNAMNKLVEGKGNLVRSVERLRAMGVKSKKSLPEAILKRALPTDEWNEE</sequence>
<comment type="similarity">
    <text evidence="2">Belongs to the RmuC family.</text>
</comment>
<feature type="transmembrane region" description="Helical" evidence="6">
    <location>
        <begin position="6"/>
        <end position="24"/>
    </location>
</feature>
<comment type="function">
    <text evidence="1">Involved in DNA recombination.</text>
</comment>
<evidence type="ECO:0000256" key="5">
    <source>
        <dbReference type="SAM" id="Coils"/>
    </source>
</evidence>
<keyword evidence="3 5" id="KW-0175">Coiled coil</keyword>
<evidence type="ECO:0000313" key="7">
    <source>
        <dbReference type="EMBL" id="CEN43117.1"/>
    </source>
</evidence>
<dbReference type="RefSeq" id="WP_042342900.1">
    <property type="nucleotide sequence ID" value="NZ_CDOI01000001.1"/>
</dbReference>
<keyword evidence="4" id="KW-0233">DNA recombination</keyword>
<dbReference type="Proteomes" id="UP000045051">
    <property type="component" value="Unassembled WGS sequence"/>
</dbReference>
<evidence type="ECO:0000256" key="3">
    <source>
        <dbReference type="ARBA" id="ARBA00023054"/>
    </source>
</evidence>
<name>A0A0B7HZ31_9FLAO</name>
<evidence type="ECO:0000256" key="1">
    <source>
        <dbReference type="ARBA" id="ARBA00003416"/>
    </source>
</evidence>
<organism evidence="7 8">
    <name type="scientific">Capnocytophaga canis</name>
    <dbReference type="NCBI Taxonomy" id="1848903"/>
    <lineage>
        <taxon>Bacteria</taxon>
        <taxon>Pseudomonadati</taxon>
        <taxon>Bacteroidota</taxon>
        <taxon>Flavobacteriia</taxon>
        <taxon>Flavobacteriales</taxon>
        <taxon>Flavobacteriaceae</taxon>
        <taxon>Capnocytophaga</taxon>
    </lineage>
</organism>
<protein>
    <submittedName>
        <fullName evidence="7">DNA recombination protein RmuC homolog</fullName>
    </submittedName>
</protein>
<keyword evidence="8" id="KW-1185">Reference proteome</keyword>
<feature type="coiled-coil region" evidence="5">
    <location>
        <begin position="33"/>
        <end position="102"/>
    </location>
</feature>
<evidence type="ECO:0000313" key="8">
    <source>
        <dbReference type="Proteomes" id="UP000045051"/>
    </source>
</evidence>
<dbReference type="InterPro" id="IPR003798">
    <property type="entry name" value="DNA_recombination_RmuC"/>
</dbReference>
<gene>
    <name evidence="7" type="primary">rmuC</name>
    <name evidence="7" type="ORF">CCAND38_10050</name>
</gene>
<dbReference type="PANTHER" id="PTHR30563:SF0">
    <property type="entry name" value="DNA RECOMBINATION PROTEIN RMUC"/>
    <property type="match status" value="1"/>
</dbReference>
<evidence type="ECO:0000256" key="4">
    <source>
        <dbReference type="ARBA" id="ARBA00023172"/>
    </source>
</evidence>
<evidence type="ECO:0000256" key="2">
    <source>
        <dbReference type="ARBA" id="ARBA00009840"/>
    </source>
</evidence>
<dbReference type="EMBL" id="CDOI01000001">
    <property type="protein sequence ID" value="CEN43117.1"/>
    <property type="molecule type" value="Genomic_DNA"/>
</dbReference>
<feature type="coiled-coil region" evidence="5">
    <location>
        <begin position="127"/>
        <end position="186"/>
    </location>
</feature>
<evidence type="ECO:0000256" key="6">
    <source>
        <dbReference type="SAM" id="Phobius"/>
    </source>
</evidence>
<proteinExistence type="inferred from homology"/>
<keyword evidence="6" id="KW-0472">Membrane</keyword>
<dbReference type="Pfam" id="PF02646">
    <property type="entry name" value="RmuC"/>
    <property type="match status" value="1"/>
</dbReference>
<keyword evidence="6" id="KW-0812">Transmembrane</keyword>
<dbReference type="GO" id="GO:0006310">
    <property type="term" value="P:DNA recombination"/>
    <property type="evidence" value="ECO:0007669"/>
    <property type="project" value="UniProtKB-KW"/>
</dbReference>
<keyword evidence="6" id="KW-1133">Transmembrane helix</keyword>
<accession>A0A0B7HZ31</accession>